<sequence length="137" mass="13923">MSDPSITSLLIIGATFLVAGTIKGVTGLGLPTVAMGVLGALISPVAAAAMLIIPSFVTNVWQLVAGPNLMPIVRRLATMMAAIFVGTIASASMLAGSTSASTFALGLALSAYALYTLLAKPCRSIRLMSVGFHPWSG</sequence>
<dbReference type="InterPro" id="IPR002781">
    <property type="entry name" value="TM_pro_TauE-like"/>
</dbReference>
<name>A0ABV2H440_9HYPH</name>
<organism evidence="6 7">
    <name type="scientific">Pseudorhizobium tarimense</name>
    <dbReference type="NCBI Taxonomy" id="1079109"/>
    <lineage>
        <taxon>Bacteria</taxon>
        <taxon>Pseudomonadati</taxon>
        <taxon>Pseudomonadota</taxon>
        <taxon>Alphaproteobacteria</taxon>
        <taxon>Hyphomicrobiales</taxon>
        <taxon>Rhizobiaceae</taxon>
        <taxon>Rhizobium/Agrobacterium group</taxon>
        <taxon>Pseudorhizobium</taxon>
    </lineage>
</organism>
<dbReference type="EMBL" id="JBEPLJ010000004">
    <property type="protein sequence ID" value="MET3585312.1"/>
    <property type="molecule type" value="Genomic_DNA"/>
</dbReference>
<feature type="transmembrane region" description="Helical" evidence="5">
    <location>
        <begin position="100"/>
        <end position="118"/>
    </location>
</feature>
<evidence type="ECO:0000256" key="1">
    <source>
        <dbReference type="ARBA" id="ARBA00004141"/>
    </source>
</evidence>
<comment type="caution">
    <text evidence="6">The sequence shown here is derived from an EMBL/GenBank/DDBJ whole genome shotgun (WGS) entry which is preliminary data.</text>
</comment>
<keyword evidence="7" id="KW-1185">Reference proteome</keyword>
<feature type="transmembrane region" description="Helical" evidence="5">
    <location>
        <begin position="37"/>
        <end position="64"/>
    </location>
</feature>
<keyword evidence="3 5" id="KW-1133">Transmembrane helix</keyword>
<comment type="similarity">
    <text evidence="5">Belongs to the 4-toluene sulfonate uptake permease (TSUP) (TC 2.A.102) family.</text>
</comment>
<keyword evidence="4 5" id="KW-0472">Membrane</keyword>
<evidence type="ECO:0000256" key="3">
    <source>
        <dbReference type="ARBA" id="ARBA00022989"/>
    </source>
</evidence>
<feature type="transmembrane region" description="Helical" evidence="5">
    <location>
        <begin position="76"/>
        <end position="94"/>
    </location>
</feature>
<accession>A0ABV2H440</accession>
<evidence type="ECO:0000256" key="4">
    <source>
        <dbReference type="ARBA" id="ARBA00023136"/>
    </source>
</evidence>
<evidence type="ECO:0000313" key="6">
    <source>
        <dbReference type="EMBL" id="MET3585312.1"/>
    </source>
</evidence>
<evidence type="ECO:0000256" key="2">
    <source>
        <dbReference type="ARBA" id="ARBA00022692"/>
    </source>
</evidence>
<protein>
    <recommendedName>
        <fullName evidence="5">Probable membrane transporter protein</fullName>
    </recommendedName>
</protein>
<keyword evidence="2 5" id="KW-0812">Transmembrane</keyword>
<keyword evidence="5" id="KW-1003">Cell membrane</keyword>
<evidence type="ECO:0000313" key="7">
    <source>
        <dbReference type="Proteomes" id="UP001549031"/>
    </source>
</evidence>
<dbReference type="Proteomes" id="UP001549031">
    <property type="component" value="Unassembled WGS sequence"/>
</dbReference>
<comment type="subcellular location">
    <subcellularLocation>
        <location evidence="5">Cell membrane</location>
        <topology evidence="5">Multi-pass membrane protein</topology>
    </subcellularLocation>
    <subcellularLocation>
        <location evidence="1">Membrane</location>
        <topology evidence="1">Multi-pass membrane protein</topology>
    </subcellularLocation>
</comment>
<dbReference type="Pfam" id="PF01925">
    <property type="entry name" value="TauE"/>
    <property type="match status" value="1"/>
</dbReference>
<evidence type="ECO:0000256" key="5">
    <source>
        <dbReference type="RuleBase" id="RU363041"/>
    </source>
</evidence>
<reference evidence="6 7" key="1">
    <citation type="submission" date="2024-06" db="EMBL/GenBank/DDBJ databases">
        <title>Genomic Encyclopedia of Type Strains, Phase IV (KMG-IV): sequencing the most valuable type-strain genomes for metagenomic binning, comparative biology and taxonomic classification.</title>
        <authorList>
            <person name="Goeker M."/>
        </authorList>
    </citation>
    <scope>NUCLEOTIDE SEQUENCE [LARGE SCALE GENOMIC DNA]</scope>
    <source>
        <strain evidence="6 7">DSM 105042</strain>
    </source>
</reference>
<proteinExistence type="inferred from homology"/>
<gene>
    <name evidence="6" type="ORF">ABID21_001414</name>
</gene>